<dbReference type="GeneID" id="31364573"/>
<dbReference type="EMBL" id="ADBJ01000038">
    <property type="protein sequence ID" value="EFA78445.1"/>
    <property type="molecule type" value="Genomic_DNA"/>
</dbReference>
<dbReference type="PANTHER" id="PTHR11319">
    <property type="entry name" value="G PROTEIN-COUPLED RECEPTOR-RELATED"/>
    <property type="match status" value="1"/>
</dbReference>
<accession>D3BKL5</accession>
<name>D3BKL5_HETP5</name>
<evidence type="ECO:0000256" key="1">
    <source>
        <dbReference type="SAM" id="Phobius"/>
    </source>
</evidence>
<feature type="transmembrane region" description="Helical" evidence="1">
    <location>
        <begin position="12"/>
        <end position="30"/>
    </location>
</feature>
<dbReference type="AlphaFoldDB" id="D3BKL5"/>
<dbReference type="SUPFAM" id="SSF51126">
    <property type="entry name" value="Pectin lyase-like"/>
    <property type="match status" value="2"/>
</dbReference>
<dbReference type="RefSeq" id="XP_020430570.1">
    <property type="nucleotide sequence ID" value="XM_020579895.1"/>
</dbReference>
<evidence type="ECO:0000313" key="2">
    <source>
        <dbReference type="EMBL" id="EFA78445.1"/>
    </source>
</evidence>
<evidence type="ECO:0000313" key="3">
    <source>
        <dbReference type="Proteomes" id="UP000001396"/>
    </source>
</evidence>
<dbReference type="PANTHER" id="PTHR11319:SF35">
    <property type="entry name" value="OUTER MEMBRANE PROTEIN PMPC-RELATED"/>
    <property type="match status" value="1"/>
</dbReference>
<dbReference type="InParanoid" id="D3BKL5"/>
<keyword evidence="1" id="KW-0472">Membrane</keyword>
<keyword evidence="1" id="KW-0812">Transmembrane</keyword>
<protein>
    <submittedName>
        <fullName evidence="2">Uncharacterized protein</fullName>
    </submittedName>
</protein>
<organism evidence="2 3">
    <name type="scientific">Heterostelium pallidum (strain ATCC 26659 / Pp 5 / PN500)</name>
    <name type="common">Cellular slime mold</name>
    <name type="synonym">Polysphondylium pallidum</name>
    <dbReference type="NCBI Taxonomy" id="670386"/>
    <lineage>
        <taxon>Eukaryota</taxon>
        <taxon>Amoebozoa</taxon>
        <taxon>Evosea</taxon>
        <taxon>Eumycetozoa</taxon>
        <taxon>Dictyostelia</taxon>
        <taxon>Acytosteliales</taxon>
        <taxon>Acytosteliaceae</taxon>
        <taxon>Heterostelium</taxon>
    </lineage>
</organism>
<keyword evidence="3" id="KW-1185">Reference proteome</keyword>
<gene>
    <name evidence="2" type="ORF">PPL_09097</name>
</gene>
<reference evidence="2 3" key="1">
    <citation type="journal article" date="2011" name="Genome Res.">
        <title>Phylogeny-wide analysis of social amoeba genomes highlights ancient origins for complex intercellular communication.</title>
        <authorList>
            <person name="Heidel A.J."/>
            <person name="Lawal H.M."/>
            <person name="Felder M."/>
            <person name="Schilde C."/>
            <person name="Helps N.R."/>
            <person name="Tunggal B."/>
            <person name="Rivero F."/>
            <person name="John U."/>
            <person name="Schleicher M."/>
            <person name="Eichinger L."/>
            <person name="Platzer M."/>
            <person name="Noegel A.A."/>
            <person name="Schaap P."/>
            <person name="Gloeckner G."/>
        </authorList>
    </citation>
    <scope>NUCLEOTIDE SEQUENCE [LARGE SCALE GENOMIC DNA]</scope>
    <source>
        <strain evidence="3">ATCC 26659 / Pp 5 / PN500</strain>
    </source>
</reference>
<dbReference type="Proteomes" id="UP000001396">
    <property type="component" value="Unassembled WGS sequence"/>
</dbReference>
<dbReference type="InterPro" id="IPR011050">
    <property type="entry name" value="Pectin_lyase_fold/virulence"/>
</dbReference>
<comment type="caution">
    <text evidence="2">The sequence shown here is derived from an EMBL/GenBank/DDBJ whole genome shotgun (WGS) entry which is preliminary data.</text>
</comment>
<sequence>MANERFSSKEHNLEILLFYNITIRFFYFFFASNGPFANINLSYKTDIVFEGFTLIGGGYSGSFNGGLVSVTYSGFSGSPNLEFVNTTISGASVKSNGGCIYSDGMVVSVINSTIFNCMAQNNGGAIATAEGVTQIYTPLLYVNNSTFYYNSAASSAGALYVSTFISIQNSTFYRNIATHNGNGGAIYFNGQMSSIVGTTFIQNSVLGMGSGGSIYADNMVLQDCQFSSDNAYFGGSIYSISSLVVSSCSFVGSSADLYGGAILANGNVNINNTFFNGATANSGGAIYTQNAGSTNMIEDSQFFNNVQVVQFRQTSSFFLSGTLFNANSATIQGGAMYFSGGGYPKMFYGGKFISNSNLMNPTYNTFNTDMIKNVNTVNISVDILISPTLYSVPLVTDDSLVYPVAYGVLGDCFNGIATISTGGQVTSCQCFPNYSESDPLGYPDLC</sequence>
<proteinExistence type="predicted"/>
<keyword evidence="1" id="KW-1133">Transmembrane helix</keyword>